<dbReference type="Pfam" id="PF01551">
    <property type="entry name" value="Peptidase_M23"/>
    <property type="match status" value="1"/>
</dbReference>
<reference evidence="3 4" key="1">
    <citation type="submission" date="2023-01" db="EMBL/GenBank/DDBJ databases">
        <title>Characterization of estradiol degrading bacteria Microbacterium sp. MZT7 and reveal degrading genes through genome analysis.</title>
        <authorList>
            <person name="Hao P."/>
            <person name="Gao Y."/>
        </authorList>
    </citation>
    <scope>NUCLEOTIDE SEQUENCE [LARGE SCALE GENOMIC DNA]</scope>
    <source>
        <strain evidence="3 4">MZT7</strain>
    </source>
</reference>
<feature type="domain" description="M23ase beta-sheet core" evidence="2">
    <location>
        <begin position="269"/>
        <end position="370"/>
    </location>
</feature>
<feature type="region of interest" description="Disordered" evidence="1">
    <location>
        <begin position="102"/>
        <end position="134"/>
    </location>
</feature>
<feature type="compositionally biased region" description="Low complexity" evidence="1">
    <location>
        <begin position="34"/>
        <end position="71"/>
    </location>
</feature>
<dbReference type="InterPro" id="IPR016047">
    <property type="entry name" value="M23ase_b-sheet_dom"/>
</dbReference>
<dbReference type="Proteomes" id="UP001199642">
    <property type="component" value="Chromosome"/>
</dbReference>
<keyword evidence="4" id="KW-1185">Reference proteome</keyword>
<feature type="compositionally biased region" description="Polar residues" evidence="1">
    <location>
        <begin position="19"/>
        <end position="30"/>
    </location>
</feature>
<name>A0ABY3RPX7_9MICO</name>
<sequence length="395" mass="39947">MPLDTPASEPAQTRRSRRQTAVSAPASTIPLTVPAAAPAAPSASSRRAARAAAGQSRATSSSPASAAGPTTDVHAPEGRPTSAPDFDAALRALGGAAARVAGTNDTDAPTASSSSDAPAASSSSESPARVPALGQTRSSFRRLATVGSVAGAMGVAALIAISMTLPSQAVASSAGAAVATSLVVGERAKTESAAGGEEQIQAFIAPNDVQNPSLQSAQGFTAMSQADVAAESGIRFSSELYTNDRTAAIQWPYAVGVAMSSPYGPRDGRMHQGIDLIPGEGAPIQAIADGVVRLASESDGGYGVGIYIDHIIDGKPITSHYGHMIYGSMRVKTGDTVKVGDIIGLTGNTGNSYGAHLHFELYVNDATIDPLPWLQANAGRKSLNTEGVGADSDQR</sequence>
<feature type="region of interest" description="Disordered" evidence="1">
    <location>
        <begin position="1"/>
        <end position="85"/>
    </location>
</feature>
<protein>
    <submittedName>
        <fullName evidence="3">M23 family metallopeptidase</fullName>
    </submittedName>
</protein>
<accession>A0ABY3RPX7</accession>
<evidence type="ECO:0000256" key="1">
    <source>
        <dbReference type="SAM" id="MobiDB-lite"/>
    </source>
</evidence>
<dbReference type="Gene3D" id="2.70.70.10">
    <property type="entry name" value="Glucose Permease (Domain IIA)"/>
    <property type="match status" value="1"/>
</dbReference>
<dbReference type="InterPro" id="IPR011055">
    <property type="entry name" value="Dup_hybrid_motif"/>
</dbReference>
<dbReference type="EMBL" id="CP082781">
    <property type="protein sequence ID" value="UGS24980.1"/>
    <property type="molecule type" value="Genomic_DNA"/>
</dbReference>
<evidence type="ECO:0000313" key="3">
    <source>
        <dbReference type="EMBL" id="UGS24980.1"/>
    </source>
</evidence>
<gene>
    <name evidence="3" type="ORF">K8F61_09685</name>
</gene>
<dbReference type="InterPro" id="IPR050570">
    <property type="entry name" value="Cell_wall_metabolism_enzyme"/>
</dbReference>
<dbReference type="PANTHER" id="PTHR21666:SF270">
    <property type="entry name" value="MUREIN HYDROLASE ACTIVATOR ENVC"/>
    <property type="match status" value="1"/>
</dbReference>
<dbReference type="SUPFAM" id="SSF51261">
    <property type="entry name" value="Duplicated hybrid motif"/>
    <property type="match status" value="1"/>
</dbReference>
<organism evidence="3 4">
    <name type="scientific">Microbacterium resistens</name>
    <dbReference type="NCBI Taxonomy" id="156977"/>
    <lineage>
        <taxon>Bacteria</taxon>
        <taxon>Bacillati</taxon>
        <taxon>Actinomycetota</taxon>
        <taxon>Actinomycetes</taxon>
        <taxon>Micrococcales</taxon>
        <taxon>Microbacteriaceae</taxon>
        <taxon>Microbacterium</taxon>
    </lineage>
</organism>
<dbReference type="CDD" id="cd12797">
    <property type="entry name" value="M23_peptidase"/>
    <property type="match status" value="1"/>
</dbReference>
<feature type="compositionally biased region" description="Low complexity" evidence="1">
    <location>
        <begin position="102"/>
        <end position="128"/>
    </location>
</feature>
<evidence type="ECO:0000313" key="4">
    <source>
        <dbReference type="Proteomes" id="UP001199642"/>
    </source>
</evidence>
<evidence type="ECO:0000259" key="2">
    <source>
        <dbReference type="Pfam" id="PF01551"/>
    </source>
</evidence>
<dbReference type="PANTHER" id="PTHR21666">
    <property type="entry name" value="PEPTIDASE-RELATED"/>
    <property type="match status" value="1"/>
</dbReference>
<proteinExistence type="predicted"/>